<dbReference type="AlphaFoldDB" id="A0A067T6B4"/>
<feature type="compositionally biased region" description="Polar residues" evidence="1">
    <location>
        <begin position="250"/>
        <end position="259"/>
    </location>
</feature>
<keyword evidence="3" id="KW-1185">Reference proteome</keyword>
<organism evidence="2 3">
    <name type="scientific">Galerina marginata (strain CBS 339.88)</name>
    <dbReference type="NCBI Taxonomy" id="685588"/>
    <lineage>
        <taxon>Eukaryota</taxon>
        <taxon>Fungi</taxon>
        <taxon>Dikarya</taxon>
        <taxon>Basidiomycota</taxon>
        <taxon>Agaricomycotina</taxon>
        <taxon>Agaricomycetes</taxon>
        <taxon>Agaricomycetidae</taxon>
        <taxon>Agaricales</taxon>
        <taxon>Agaricineae</taxon>
        <taxon>Strophariaceae</taxon>
        <taxon>Galerina</taxon>
    </lineage>
</organism>
<proteinExistence type="predicted"/>
<evidence type="ECO:0000313" key="3">
    <source>
        <dbReference type="Proteomes" id="UP000027222"/>
    </source>
</evidence>
<dbReference type="Proteomes" id="UP000027222">
    <property type="component" value="Unassembled WGS sequence"/>
</dbReference>
<protein>
    <submittedName>
        <fullName evidence="2">Uncharacterized protein</fullName>
    </submittedName>
</protein>
<feature type="region of interest" description="Disordered" evidence="1">
    <location>
        <begin position="46"/>
        <end position="81"/>
    </location>
</feature>
<dbReference type="STRING" id="685588.A0A067T6B4"/>
<name>A0A067T6B4_GALM3</name>
<feature type="region of interest" description="Disordered" evidence="1">
    <location>
        <begin position="386"/>
        <end position="432"/>
    </location>
</feature>
<sequence length="432" mass="48483">MTTPTTMVGFSRFHAIVTARPLNGSGPPVIPEDAYRHATYEPWGVRLQNGKRTREQSDAGPSRVKKVAKRRSEDETNSREQTTLYCDRDGLLTALRDQFRQGPDVDFHGVYEMMDPGVTHKQRIQTLVHEIWKTTGYRFTVKDHPQFTNGHKTRFWCSQDEAHRSKSSRAARKAQGDCYKPRVTSAGEAMAKARYPCRSRLLISSRDSDLPGTRIITVRMHHHVNHEAYIDANLPPDVVQGIRESLGWTGHSSSRTPSNKIEGDGPVEKVPPNTASDEEEEESSEEERGSAEDTLEPPDDDVDPTHTLADNGHQPSPPPPPPLPPASKKYHSRMKAHIKNLREFCEGLEYQLQFNDYRMLDMLEQEGGSFLNLVADCLRKEGRLVPTDLPPVSEQGSSHTLNGHRPESALGGINQSRPYDGNPGINPRALDY</sequence>
<dbReference type="OrthoDB" id="3205748at2759"/>
<gene>
    <name evidence="2" type="ORF">GALMADRAFT_1262756</name>
</gene>
<reference evidence="3" key="1">
    <citation type="journal article" date="2014" name="Proc. Natl. Acad. Sci. U.S.A.">
        <title>Extensive sampling of basidiomycete genomes demonstrates inadequacy of the white-rot/brown-rot paradigm for wood decay fungi.</title>
        <authorList>
            <person name="Riley R."/>
            <person name="Salamov A.A."/>
            <person name="Brown D.W."/>
            <person name="Nagy L.G."/>
            <person name="Floudas D."/>
            <person name="Held B.W."/>
            <person name="Levasseur A."/>
            <person name="Lombard V."/>
            <person name="Morin E."/>
            <person name="Otillar R."/>
            <person name="Lindquist E.A."/>
            <person name="Sun H."/>
            <person name="LaButti K.M."/>
            <person name="Schmutz J."/>
            <person name="Jabbour D."/>
            <person name="Luo H."/>
            <person name="Baker S.E."/>
            <person name="Pisabarro A.G."/>
            <person name="Walton J.D."/>
            <person name="Blanchette R.A."/>
            <person name="Henrissat B."/>
            <person name="Martin F."/>
            <person name="Cullen D."/>
            <person name="Hibbett D.S."/>
            <person name="Grigoriev I.V."/>
        </authorList>
    </citation>
    <scope>NUCLEOTIDE SEQUENCE [LARGE SCALE GENOMIC DNA]</scope>
    <source>
        <strain evidence="3">CBS 339.88</strain>
    </source>
</reference>
<feature type="region of interest" description="Disordered" evidence="1">
    <location>
        <begin position="247"/>
        <end position="333"/>
    </location>
</feature>
<dbReference type="EMBL" id="KL142374">
    <property type="protein sequence ID" value="KDR78681.1"/>
    <property type="molecule type" value="Genomic_DNA"/>
</dbReference>
<dbReference type="HOGENOM" id="CLU_625576_0_0_1"/>
<feature type="compositionally biased region" description="Pro residues" evidence="1">
    <location>
        <begin position="315"/>
        <end position="325"/>
    </location>
</feature>
<evidence type="ECO:0000313" key="2">
    <source>
        <dbReference type="EMBL" id="KDR78681.1"/>
    </source>
</evidence>
<feature type="compositionally biased region" description="Acidic residues" evidence="1">
    <location>
        <begin position="276"/>
        <end position="285"/>
    </location>
</feature>
<feature type="compositionally biased region" description="Acidic residues" evidence="1">
    <location>
        <begin position="293"/>
        <end position="302"/>
    </location>
</feature>
<accession>A0A067T6B4</accession>
<evidence type="ECO:0000256" key="1">
    <source>
        <dbReference type="SAM" id="MobiDB-lite"/>
    </source>
</evidence>